<dbReference type="Gene3D" id="1.25.40.10">
    <property type="entry name" value="Tetratricopeptide repeat domain"/>
    <property type="match status" value="1"/>
</dbReference>
<dbReference type="CDD" id="cd00093">
    <property type="entry name" value="HTH_XRE"/>
    <property type="match status" value="1"/>
</dbReference>
<dbReference type="GO" id="GO:0003677">
    <property type="term" value="F:DNA binding"/>
    <property type="evidence" value="ECO:0007669"/>
    <property type="project" value="InterPro"/>
</dbReference>
<evidence type="ECO:0000259" key="1">
    <source>
        <dbReference type="PROSITE" id="PS50943"/>
    </source>
</evidence>
<dbReference type="SMART" id="SM00530">
    <property type="entry name" value="HTH_XRE"/>
    <property type="match status" value="1"/>
</dbReference>
<dbReference type="PANTHER" id="PTHR37038">
    <property type="entry name" value="TRANSCRIPTIONAL REGULATOR-RELATED"/>
    <property type="match status" value="1"/>
</dbReference>
<dbReference type="AlphaFoldDB" id="A0A920BTF9"/>
<sequence>MEFLPFGESLRNIRKRAGFSQKELASGICSQAQISKIEKNIEIPSALILNEISKKLGVDMNYFFEIQQSHKIEFIKEFKSKVWNLKKQKKYAELQKLILKTKKNPLFQDGENLKFLIWHEAICLHYVQNKSSEAVDLLKKGLQINPYEKEEFFKEIDIQIINSLAVLQKELKMYEESEANFQKASELLKYIPQLSDNTIELRRLFGLAQLYTDTDRFEESLSACIAGIKLCNELETLYLLGHLQYQLGENYAKLGKISEAKKAFNKACLIFQLQDNSFYVKLVKENEAELIGKSH</sequence>
<gene>
    <name evidence="2" type="ORF">J27TS8_17970</name>
</gene>
<protein>
    <submittedName>
        <fullName evidence="2">Transcriptional regulator</fullName>
    </submittedName>
</protein>
<comment type="caution">
    <text evidence="2">The sequence shown here is derived from an EMBL/GenBank/DDBJ whole genome shotgun (WGS) entry which is preliminary data.</text>
</comment>
<proteinExistence type="predicted"/>
<evidence type="ECO:0000313" key="3">
    <source>
        <dbReference type="Proteomes" id="UP000682111"/>
    </source>
</evidence>
<dbReference type="PROSITE" id="PS50943">
    <property type="entry name" value="HTH_CROC1"/>
    <property type="match status" value="1"/>
</dbReference>
<dbReference type="InterPro" id="IPR053163">
    <property type="entry name" value="HTH-type_regulator_Rgg"/>
</dbReference>
<dbReference type="SUPFAM" id="SSF47413">
    <property type="entry name" value="lambda repressor-like DNA-binding domains"/>
    <property type="match status" value="1"/>
</dbReference>
<dbReference type="RefSeq" id="WP_137744027.1">
    <property type="nucleotide sequence ID" value="NZ_BORC01000002.1"/>
</dbReference>
<dbReference type="SMART" id="SM00028">
    <property type="entry name" value="TPR"/>
    <property type="match status" value="4"/>
</dbReference>
<dbReference type="OrthoDB" id="1150409at2"/>
<dbReference type="InterPro" id="IPR001387">
    <property type="entry name" value="Cro/C1-type_HTH"/>
</dbReference>
<evidence type="ECO:0000313" key="2">
    <source>
        <dbReference type="EMBL" id="GIN61804.1"/>
    </source>
</evidence>
<feature type="domain" description="HTH cro/C1-type" evidence="1">
    <location>
        <begin position="10"/>
        <end position="63"/>
    </location>
</feature>
<dbReference type="Pfam" id="PF01381">
    <property type="entry name" value="HTH_3"/>
    <property type="match status" value="1"/>
</dbReference>
<name>A0A920BTF9_9BACI</name>
<dbReference type="InterPro" id="IPR011990">
    <property type="entry name" value="TPR-like_helical_dom_sf"/>
</dbReference>
<dbReference type="InterPro" id="IPR041315">
    <property type="entry name" value="PlcR_TPR"/>
</dbReference>
<dbReference type="EMBL" id="BORC01000002">
    <property type="protein sequence ID" value="GIN61804.1"/>
    <property type="molecule type" value="Genomic_DNA"/>
</dbReference>
<dbReference type="Proteomes" id="UP000682111">
    <property type="component" value="Unassembled WGS sequence"/>
</dbReference>
<dbReference type="InterPro" id="IPR010982">
    <property type="entry name" value="Lambda_DNA-bd_dom_sf"/>
</dbReference>
<keyword evidence="3" id="KW-1185">Reference proteome</keyword>
<dbReference type="Pfam" id="PF18768">
    <property type="entry name" value="RNPP_C"/>
    <property type="match status" value="1"/>
</dbReference>
<dbReference type="SUPFAM" id="SSF48452">
    <property type="entry name" value="TPR-like"/>
    <property type="match status" value="1"/>
</dbReference>
<organism evidence="2 3">
    <name type="scientific">Robertmurraya siralis</name>
    <dbReference type="NCBI Taxonomy" id="77777"/>
    <lineage>
        <taxon>Bacteria</taxon>
        <taxon>Bacillati</taxon>
        <taxon>Bacillota</taxon>
        <taxon>Bacilli</taxon>
        <taxon>Bacillales</taxon>
        <taxon>Bacillaceae</taxon>
        <taxon>Robertmurraya</taxon>
    </lineage>
</organism>
<reference evidence="2" key="1">
    <citation type="submission" date="2021-03" db="EMBL/GenBank/DDBJ databases">
        <title>Antimicrobial resistance genes in bacteria isolated from Japanese honey, and their potential for conferring macrolide and lincosamide resistance in the American foulbrood pathogen Paenibacillus larvae.</title>
        <authorList>
            <person name="Okamoto M."/>
            <person name="Kumagai M."/>
            <person name="Kanamori H."/>
            <person name="Takamatsu D."/>
        </authorList>
    </citation>
    <scope>NUCLEOTIDE SEQUENCE</scope>
    <source>
        <strain evidence="2">J27TS8</strain>
    </source>
</reference>
<dbReference type="InterPro" id="IPR019734">
    <property type="entry name" value="TPR_rpt"/>
</dbReference>
<accession>A0A920BTF9</accession>
<dbReference type="PANTHER" id="PTHR37038:SF14">
    <property type="entry name" value="TRANSCRIPTIONAL ACTIVATOR"/>
    <property type="match status" value="1"/>
</dbReference>